<reference evidence="5 6" key="1">
    <citation type="journal article" date="2020" name="ISME J.">
        <title>Uncovering the hidden diversity of litter-decomposition mechanisms in mushroom-forming fungi.</title>
        <authorList>
            <person name="Floudas D."/>
            <person name="Bentzer J."/>
            <person name="Ahren D."/>
            <person name="Johansson T."/>
            <person name="Persson P."/>
            <person name="Tunlid A."/>
        </authorList>
    </citation>
    <scope>NUCLEOTIDE SEQUENCE [LARGE SCALE GENOMIC DNA]</scope>
    <source>
        <strain evidence="5 6">CBS 101986</strain>
    </source>
</reference>
<dbReference type="SUPFAM" id="SSF54373">
    <property type="entry name" value="FAD-linked reductases, C-terminal domain"/>
    <property type="match status" value="1"/>
</dbReference>
<dbReference type="PANTHER" id="PTHR46720:SF3">
    <property type="entry name" value="FAD-BINDING DOMAIN-CONTAINING PROTEIN-RELATED"/>
    <property type="match status" value="1"/>
</dbReference>
<keyword evidence="6" id="KW-1185">Reference proteome</keyword>
<evidence type="ECO:0000256" key="2">
    <source>
        <dbReference type="ARBA" id="ARBA00022827"/>
    </source>
</evidence>
<dbReference type="GO" id="GO:0016491">
    <property type="term" value="F:oxidoreductase activity"/>
    <property type="evidence" value="ECO:0007669"/>
    <property type="project" value="UniProtKB-KW"/>
</dbReference>
<protein>
    <recommendedName>
        <fullName evidence="4">FAD-binding domain-containing protein</fullName>
    </recommendedName>
</protein>
<keyword evidence="3" id="KW-0560">Oxidoreductase</keyword>
<dbReference type="GO" id="GO:0071949">
    <property type="term" value="F:FAD binding"/>
    <property type="evidence" value="ECO:0007669"/>
    <property type="project" value="InterPro"/>
</dbReference>
<gene>
    <name evidence="5" type="ORF">D9619_010218</name>
</gene>
<dbReference type="Proteomes" id="UP000567179">
    <property type="component" value="Unassembled WGS sequence"/>
</dbReference>
<dbReference type="GO" id="GO:0044550">
    <property type="term" value="P:secondary metabolite biosynthetic process"/>
    <property type="evidence" value="ECO:0007669"/>
    <property type="project" value="TreeGrafter"/>
</dbReference>
<dbReference type="AlphaFoldDB" id="A0A8H5ERZ6"/>
<comment type="caution">
    <text evidence="5">The sequence shown here is derived from an EMBL/GenBank/DDBJ whole genome shotgun (WGS) entry which is preliminary data.</text>
</comment>
<dbReference type="PRINTS" id="PR00420">
    <property type="entry name" value="RNGMNOXGNASE"/>
</dbReference>
<keyword evidence="1" id="KW-0285">Flavoprotein</keyword>
<name>A0A8H5ERZ6_9AGAR</name>
<evidence type="ECO:0000256" key="3">
    <source>
        <dbReference type="ARBA" id="ARBA00023002"/>
    </source>
</evidence>
<dbReference type="OrthoDB" id="417877at2759"/>
<evidence type="ECO:0000259" key="4">
    <source>
        <dbReference type="Pfam" id="PF01494"/>
    </source>
</evidence>
<evidence type="ECO:0000313" key="6">
    <source>
        <dbReference type="Proteomes" id="UP000567179"/>
    </source>
</evidence>
<dbReference type="PANTHER" id="PTHR46720">
    <property type="entry name" value="HYDROXYLASE, PUTATIVE (AFU_ORTHOLOGUE AFUA_3G01460)-RELATED"/>
    <property type="match status" value="1"/>
</dbReference>
<dbReference type="SUPFAM" id="SSF51905">
    <property type="entry name" value="FAD/NAD(P)-binding domain"/>
    <property type="match status" value="1"/>
</dbReference>
<dbReference type="EMBL" id="JAACJJ010000058">
    <property type="protein sequence ID" value="KAF5310166.1"/>
    <property type="molecule type" value="Genomic_DNA"/>
</dbReference>
<evidence type="ECO:0000313" key="5">
    <source>
        <dbReference type="EMBL" id="KAF5310166.1"/>
    </source>
</evidence>
<feature type="domain" description="FAD-binding" evidence="4">
    <location>
        <begin position="310"/>
        <end position="364"/>
    </location>
</feature>
<dbReference type="InterPro" id="IPR051104">
    <property type="entry name" value="FAD_monoxygenase"/>
</dbReference>
<organism evidence="5 6">
    <name type="scientific">Psilocybe cf. subviscida</name>
    <dbReference type="NCBI Taxonomy" id="2480587"/>
    <lineage>
        <taxon>Eukaryota</taxon>
        <taxon>Fungi</taxon>
        <taxon>Dikarya</taxon>
        <taxon>Basidiomycota</taxon>
        <taxon>Agaricomycotina</taxon>
        <taxon>Agaricomycetes</taxon>
        <taxon>Agaricomycetidae</taxon>
        <taxon>Agaricales</taxon>
        <taxon>Agaricineae</taxon>
        <taxon>Strophariaceae</taxon>
        <taxon>Psilocybe</taxon>
    </lineage>
</organism>
<proteinExistence type="predicted"/>
<dbReference type="Gene3D" id="3.50.50.60">
    <property type="entry name" value="FAD/NAD(P)-binding domain"/>
    <property type="match status" value="1"/>
</dbReference>
<feature type="domain" description="FAD-binding" evidence="4">
    <location>
        <begin position="24"/>
        <end position="189"/>
    </location>
</feature>
<accession>A0A8H5ERZ6</accession>
<dbReference type="InterPro" id="IPR002938">
    <property type="entry name" value="FAD-bd"/>
</dbReference>
<dbReference type="InterPro" id="IPR036188">
    <property type="entry name" value="FAD/NAD-bd_sf"/>
</dbReference>
<sequence length="471" mass="52440">MLLVSSPLFHSVNMPHDATPEKLRIAIVGGGIGGLTLASALNHHGGDNPSFEVDLYEGESIISEIGAGINLWPRTWEVMGSLGLAEELRPFLTGPLDDTPRTVFRVHKADQPRGIFIRDIVMKGGAARFHRGDLQQVLLRHLRGRLHLSHRLISFEEHEDEVRLYFMNGTVAVCDVLIGMDGIRSVVRRGFLQRQGFLKSPSVDPIWTGTIAYRGMIAKETLEAVYPNHRAATEPMLYVGKLKHLIVYQVTKSEHTLINIAAFVTDPAEEGTRLPGSPSMPCSQREMLAPFEGWDNEVQALLNCIEKPTKWLIRHLYPLERYASGRVILCGDAAHAMSPHHGAGAGQAIEDAYVLSSLLCHDLASKDTIPQIAEIYNAIRYPQGNKTLLGSDQAGKQTQLVAPGFEDVREGDADVPLEKLQDLFEDFARRWDWVWKESAEGDRSLALQLFKSPETFQRPRPYSACMLSGRL</sequence>
<keyword evidence="2" id="KW-0274">FAD</keyword>
<dbReference type="Pfam" id="PF01494">
    <property type="entry name" value="FAD_binding_3"/>
    <property type="match status" value="2"/>
</dbReference>
<evidence type="ECO:0000256" key="1">
    <source>
        <dbReference type="ARBA" id="ARBA00022630"/>
    </source>
</evidence>